<dbReference type="OrthoDB" id="6106939at2"/>
<dbReference type="Pfam" id="PF06305">
    <property type="entry name" value="LapA_dom"/>
    <property type="match status" value="1"/>
</dbReference>
<keyword evidence="9" id="KW-1185">Reference proteome</keyword>
<proteinExistence type="predicted"/>
<evidence type="ECO:0000256" key="1">
    <source>
        <dbReference type="ARBA" id="ARBA00022475"/>
    </source>
</evidence>
<keyword evidence="1" id="KW-1003">Cell membrane</keyword>
<evidence type="ECO:0000256" key="6">
    <source>
        <dbReference type="SAM" id="Phobius"/>
    </source>
</evidence>
<evidence type="ECO:0000313" key="8">
    <source>
        <dbReference type="EMBL" id="SHG35433.1"/>
    </source>
</evidence>
<dbReference type="AlphaFoldDB" id="A0A1M5J5Z8"/>
<feature type="coiled-coil region" evidence="5">
    <location>
        <begin position="69"/>
        <end position="96"/>
    </location>
</feature>
<accession>A0A1M5J5Z8</accession>
<dbReference type="RefSeq" id="WP_072841204.1">
    <property type="nucleotide sequence ID" value="NZ_FQVF01000020.1"/>
</dbReference>
<feature type="transmembrane region" description="Helical" evidence="6">
    <location>
        <begin position="7"/>
        <end position="26"/>
    </location>
</feature>
<gene>
    <name evidence="8" type="ORF">SAMN02745753_03769</name>
</gene>
<keyword evidence="2 6" id="KW-0812">Transmembrane</keyword>
<dbReference type="Proteomes" id="UP000184517">
    <property type="component" value="Unassembled WGS sequence"/>
</dbReference>
<evidence type="ECO:0000256" key="5">
    <source>
        <dbReference type="SAM" id="Coils"/>
    </source>
</evidence>
<evidence type="ECO:0000256" key="4">
    <source>
        <dbReference type="ARBA" id="ARBA00023136"/>
    </source>
</evidence>
<keyword evidence="3 6" id="KW-1133">Transmembrane helix</keyword>
<protein>
    <recommendedName>
        <fullName evidence="7">Lipopolysaccharide assembly protein A domain-containing protein</fullName>
    </recommendedName>
</protein>
<feature type="domain" description="Lipopolysaccharide assembly protein A" evidence="7">
    <location>
        <begin position="28"/>
        <end position="90"/>
    </location>
</feature>
<keyword evidence="5" id="KW-0175">Coiled coil</keyword>
<evidence type="ECO:0000256" key="3">
    <source>
        <dbReference type="ARBA" id="ARBA00022989"/>
    </source>
</evidence>
<feature type="transmembrane region" description="Helical" evidence="6">
    <location>
        <begin position="46"/>
        <end position="70"/>
    </location>
</feature>
<dbReference type="InterPro" id="IPR010445">
    <property type="entry name" value="LapA_dom"/>
</dbReference>
<dbReference type="GO" id="GO:0005886">
    <property type="term" value="C:plasma membrane"/>
    <property type="evidence" value="ECO:0007669"/>
    <property type="project" value="InterPro"/>
</dbReference>
<name>A0A1M5J5Z8_9GAMM</name>
<organism evidence="8 9">
    <name type="scientific">Marinomonas polaris DSM 16579</name>
    <dbReference type="NCBI Taxonomy" id="1122206"/>
    <lineage>
        <taxon>Bacteria</taxon>
        <taxon>Pseudomonadati</taxon>
        <taxon>Pseudomonadota</taxon>
        <taxon>Gammaproteobacteria</taxon>
        <taxon>Oceanospirillales</taxon>
        <taxon>Oceanospirillaceae</taxon>
        <taxon>Marinomonas</taxon>
    </lineage>
</organism>
<sequence length="107" mass="12161">MLKWLKRVTYTVLIVFFLAVGVFFAIRNPQLIPLDLVFWQGPELSVALYVILSFTVGACVALLVSSIAYLRSERQIRVLTRKYEKARDEVDALRKASIAKELSVGKE</sequence>
<evidence type="ECO:0000256" key="2">
    <source>
        <dbReference type="ARBA" id="ARBA00022692"/>
    </source>
</evidence>
<evidence type="ECO:0000313" key="9">
    <source>
        <dbReference type="Proteomes" id="UP000184517"/>
    </source>
</evidence>
<evidence type="ECO:0000259" key="7">
    <source>
        <dbReference type="Pfam" id="PF06305"/>
    </source>
</evidence>
<dbReference type="STRING" id="1122206.SAMN02745753_03769"/>
<reference evidence="9" key="1">
    <citation type="submission" date="2016-11" db="EMBL/GenBank/DDBJ databases">
        <authorList>
            <person name="Varghese N."/>
            <person name="Submissions S."/>
        </authorList>
    </citation>
    <scope>NUCLEOTIDE SEQUENCE [LARGE SCALE GENOMIC DNA]</scope>
    <source>
        <strain evidence="9">DSM 16579</strain>
    </source>
</reference>
<keyword evidence="4 6" id="KW-0472">Membrane</keyword>
<dbReference type="EMBL" id="FQVF01000020">
    <property type="protein sequence ID" value="SHG35433.1"/>
    <property type="molecule type" value="Genomic_DNA"/>
</dbReference>